<evidence type="ECO:0000313" key="1">
    <source>
        <dbReference type="EMBL" id="JAD56122.1"/>
    </source>
</evidence>
<accession>A0A0A9BA18</accession>
<dbReference type="EMBL" id="GBRH01241773">
    <property type="protein sequence ID" value="JAD56122.1"/>
    <property type="molecule type" value="Transcribed_RNA"/>
</dbReference>
<organism evidence="1">
    <name type="scientific">Arundo donax</name>
    <name type="common">Giant reed</name>
    <name type="synonym">Donax arundinaceus</name>
    <dbReference type="NCBI Taxonomy" id="35708"/>
    <lineage>
        <taxon>Eukaryota</taxon>
        <taxon>Viridiplantae</taxon>
        <taxon>Streptophyta</taxon>
        <taxon>Embryophyta</taxon>
        <taxon>Tracheophyta</taxon>
        <taxon>Spermatophyta</taxon>
        <taxon>Magnoliopsida</taxon>
        <taxon>Liliopsida</taxon>
        <taxon>Poales</taxon>
        <taxon>Poaceae</taxon>
        <taxon>PACMAD clade</taxon>
        <taxon>Arundinoideae</taxon>
        <taxon>Arundineae</taxon>
        <taxon>Arundo</taxon>
    </lineage>
</organism>
<dbReference type="AlphaFoldDB" id="A0A0A9BA18"/>
<protein>
    <submittedName>
        <fullName evidence="1">Uncharacterized protein</fullName>
    </submittedName>
</protein>
<name>A0A0A9BA18_ARUDO</name>
<sequence length="35" mass="4161">MCYIIFHDLLSELFSNILFTIRSSEISYTVTFLRS</sequence>
<proteinExistence type="predicted"/>
<reference evidence="1" key="1">
    <citation type="submission" date="2014-09" db="EMBL/GenBank/DDBJ databases">
        <authorList>
            <person name="Magalhaes I.L.F."/>
            <person name="Oliveira U."/>
            <person name="Santos F.R."/>
            <person name="Vidigal T.H.D.A."/>
            <person name="Brescovit A.D."/>
            <person name="Santos A.J."/>
        </authorList>
    </citation>
    <scope>NUCLEOTIDE SEQUENCE</scope>
    <source>
        <tissue evidence="1">Shoot tissue taken approximately 20 cm above the soil surface</tissue>
    </source>
</reference>
<reference evidence="1" key="2">
    <citation type="journal article" date="2015" name="Data Brief">
        <title>Shoot transcriptome of the giant reed, Arundo donax.</title>
        <authorList>
            <person name="Barrero R.A."/>
            <person name="Guerrero F.D."/>
            <person name="Moolhuijzen P."/>
            <person name="Goolsby J.A."/>
            <person name="Tidwell J."/>
            <person name="Bellgard S.E."/>
            <person name="Bellgard M.I."/>
        </authorList>
    </citation>
    <scope>NUCLEOTIDE SEQUENCE</scope>
    <source>
        <tissue evidence="1">Shoot tissue taken approximately 20 cm above the soil surface</tissue>
    </source>
</reference>